<dbReference type="EMBL" id="LN515531">
    <property type="protein sequence ID" value="CEA14303.1"/>
    <property type="molecule type" value="Genomic_DNA"/>
</dbReference>
<feature type="transmembrane region" description="Helical" evidence="1">
    <location>
        <begin position="12"/>
        <end position="33"/>
    </location>
</feature>
<proteinExistence type="predicted"/>
<gene>
    <name evidence="2" type="ORF">DSM1535_1979</name>
</gene>
<feature type="transmembrane region" description="Helical" evidence="1">
    <location>
        <begin position="267"/>
        <end position="288"/>
    </location>
</feature>
<feature type="transmembrane region" description="Helical" evidence="1">
    <location>
        <begin position="73"/>
        <end position="94"/>
    </location>
</feature>
<dbReference type="RefSeq" id="WP_048073358.1">
    <property type="nucleotide sequence ID" value="NZ_JARVXG010000034.1"/>
</dbReference>
<feature type="transmembrane region" description="Helical" evidence="1">
    <location>
        <begin position="39"/>
        <end position="61"/>
    </location>
</feature>
<keyword evidence="1" id="KW-0812">Transmembrane</keyword>
<keyword evidence="1" id="KW-0472">Membrane</keyword>
<evidence type="ECO:0000313" key="2">
    <source>
        <dbReference type="EMBL" id="CEA14303.1"/>
    </source>
</evidence>
<feature type="transmembrane region" description="Helical" evidence="1">
    <location>
        <begin position="367"/>
        <end position="386"/>
    </location>
</feature>
<dbReference type="KEGG" id="mfi:DSM1535_1979"/>
<accession>A0A090I4G4</accession>
<feature type="transmembrane region" description="Helical" evidence="1">
    <location>
        <begin position="300"/>
        <end position="321"/>
    </location>
</feature>
<evidence type="ECO:0000256" key="1">
    <source>
        <dbReference type="SAM" id="Phobius"/>
    </source>
</evidence>
<dbReference type="PATRIC" id="fig|2162.9.peg.2040"/>
<protein>
    <recommendedName>
        <fullName evidence="3">Glycosyltransferase RgtA/B/C/D-like domain-containing protein</fullName>
    </recommendedName>
</protein>
<keyword evidence="1" id="KW-1133">Transmembrane helix</keyword>
<feature type="transmembrane region" description="Helical" evidence="1">
    <location>
        <begin position="138"/>
        <end position="159"/>
    </location>
</feature>
<sequence length="539" mass="60127">MDHTSINSRKYLILIPAIAALIIALIPTLKYQWPLGWDIIYHVQYAQVYAHYGFTLINPLLNAPVGQKIGYPPLFHFLIAAMGTGLGIDFFQVARLLQPLLAMAIVLSVSYVAYKLYGEIAGIGAGFLMLSSMLVERMILALPENLALIFIPLAVYLYYRSIQDKKLKMAILGGLLFILVIGTHQAATLCLGLTIITITLMELVVYRDFKVLGNFVSFFLLLMGIVIAGVVALQIFAPELLQTIMQQGISALTGMSTSLDYSRSLGIYSYLGNIGVLVLIFSVIGAVFALKNHRRKDNLILVWIMVMIILSNAYLLGVNVITYRVLIYLLIPLSILGGYGIKISCCKIKEYQESGKYPRFSSPNIRAGFLVVILAISMLSAVLTVTDPDIAVYSAKNEFGKVQIAPPSDSEVDLANWFRENGNQSRSLVISNQFTGMFLATEAGMPLSYGFAHYALKNHTDTPLLRLKEINVGYLVYDKNLVLPAEDKDNPIYMRSINSEFFSLYYFSKNITQNFPEIKPDYATKVYENDDFIVCTIDY</sequence>
<feature type="transmembrane region" description="Helical" evidence="1">
    <location>
        <begin position="171"/>
        <end position="200"/>
    </location>
</feature>
<dbReference type="AlphaFoldDB" id="A0A090I4G4"/>
<feature type="transmembrane region" description="Helical" evidence="1">
    <location>
        <begin position="212"/>
        <end position="237"/>
    </location>
</feature>
<name>A0A090I4G4_METFO</name>
<feature type="transmembrane region" description="Helical" evidence="1">
    <location>
        <begin position="327"/>
        <end position="346"/>
    </location>
</feature>
<reference evidence="2" key="1">
    <citation type="submission" date="2014-08" db="EMBL/GenBank/DDBJ databases">
        <authorList>
            <person name="Wibberg D."/>
        </authorList>
    </citation>
    <scope>NUCLEOTIDE SEQUENCE</scope>
</reference>
<organism evidence="2">
    <name type="scientific">Methanobacterium formicicum</name>
    <dbReference type="NCBI Taxonomy" id="2162"/>
    <lineage>
        <taxon>Archaea</taxon>
        <taxon>Methanobacteriati</taxon>
        <taxon>Methanobacteriota</taxon>
        <taxon>Methanomada group</taxon>
        <taxon>Methanobacteria</taxon>
        <taxon>Methanobacteriales</taxon>
        <taxon>Methanobacteriaceae</taxon>
        <taxon>Methanobacterium</taxon>
    </lineage>
</organism>
<evidence type="ECO:0008006" key="3">
    <source>
        <dbReference type="Google" id="ProtNLM"/>
    </source>
</evidence>